<evidence type="ECO:0008006" key="4">
    <source>
        <dbReference type="Google" id="ProtNLM"/>
    </source>
</evidence>
<feature type="transmembrane region" description="Helical" evidence="1">
    <location>
        <begin position="191"/>
        <end position="213"/>
    </location>
</feature>
<proteinExistence type="predicted"/>
<feature type="transmembrane region" description="Helical" evidence="1">
    <location>
        <begin position="12"/>
        <end position="37"/>
    </location>
</feature>
<feature type="transmembrane region" description="Helical" evidence="1">
    <location>
        <begin position="43"/>
        <end position="64"/>
    </location>
</feature>
<reference evidence="2" key="1">
    <citation type="journal article" date="2021" name="Nat. Commun.">
        <title>Genetic determinants of endophytism in the Arabidopsis root mycobiome.</title>
        <authorList>
            <person name="Mesny F."/>
            <person name="Miyauchi S."/>
            <person name="Thiergart T."/>
            <person name="Pickel B."/>
            <person name="Atanasova L."/>
            <person name="Karlsson M."/>
            <person name="Huettel B."/>
            <person name="Barry K.W."/>
            <person name="Haridas S."/>
            <person name="Chen C."/>
            <person name="Bauer D."/>
            <person name="Andreopoulos W."/>
            <person name="Pangilinan J."/>
            <person name="LaButti K."/>
            <person name="Riley R."/>
            <person name="Lipzen A."/>
            <person name="Clum A."/>
            <person name="Drula E."/>
            <person name="Henrissat B."/>
            <person name="Kohler A."/>
            <person name="Grigoriev I.V."/>
            <person name="Martin F.M."/>
            <person name="Hacquard S."/>
        </authorList>
    </citation>
    <scope>NUCLEOTIDE SEQUENCE</scope>
    <source>
        <strain evidence="2">MPI-CAGE-AT-0021</strain>
    </source>
</reference>
<feature type="transmembrane region" description="Helical" evidence="1">
    <location>
        <begin position="391"/>
        <end position="410"/>
    </location>
</feature>
<dbReference type="AlphaFoldDB" id="A0A9P9EKZ6"/>
<comment type="caution">
    <text evidence="2">The sequence shown here is derived from an EMBL/GenBank/DDBJ whole genome shotgun (WGS) entry which is preliminary data.</text>
</comment>
<dbReference type="Gene3D" id="3.40.50.1820">
    <property type="entry name" value="alpha/beta hydrolase"/>
    <property type="match status" value="1"/>
</dbReference>
<dbReference type="PANTHER" id="PTHR37471:SF1">
    <property type="entry name" value="AB HYDROLASE-1 DOMAIN-CONTAINING PROTEIN"/>
    <property type="match status" value="1"/>
</dbReference>
<evidence type="ECO:0000256" key="1">
    <source>
        <dbReference type="SAM" id="Phobius"/>
    </source>
</evidence>
<protein>
    <recommendedName>
        <fullName evidence="4">AB hydrolase-1 domain-containing protein</fullName>
    </recommendedName>
</protein>
<dbReference type="InterPro" id="IPR029058">
    <property type="entry name" value="AB_hydrolase_fold"/>
</dbReference>
<dbReference type="PANTHER" id="PTHR37471">
    <property type="entry name" value="UNNAMED PRODUCT"/>
    <property type="match status" value="1"/>
</dbReference>
<keyword evidence="1" id="KW-0472">Membrane</keyword>
<sequence>MIGTSFPEWIFIRLAILLFQYTPFVYVAAIIILSAIYKSAVSSFIVTWVLSAALLAEALFYLLVYRPYLVRLKQHARHPAPLSSTERRALFERCMINISSIELYLQGWFLGAHPDDIRRENVREFLLWAFFEQGHEATSISDGIIEATSQELDELILMIEQKMGRSFKEGYGNAQSLRLTLDNVESSYRSLLWYIIVFVVDQFTHLAFLWYGFEYHHKSRANAARVFPPRPQELVGGRQSPSSQLSYWHRPHSAEDKLPVVFFHGIGIGLWTYIGFLAKLAGTKRNERGSIGIIAVEVLPVSFRLTSPVLSKMEFLEQITTIIDHHYWQEFSVVSHSYGSVLTTHMLHSPSLHHRILSVTLIDPVTIALHLPHVAYNFTRRQPKMANEWQLWYFASTDPAVALCLGRFFFWRENILWKDELLVSQSGGRKTERKVAISLAGRDLIVDTAAVSDYLDANEGANRNEPSREESARMNVVMWPKLDHAQLFDDASAADSVLRMIRSNCEVDRPVLL</sequence>
<evidence type="ECO:0000313" key="2">
    <source>
        <dbReference type="EMBL" id="KAH7140100.1"/>
    </source>
</evidence>
<keyword evidence="1" id="KW-1133">Transmembrane helix</keyword>
<name>A0A9P9EKZ6_9HYPO</name>
<gene>
    <name evidence="2" type="ORF">B0J13DRAFT_61299</name>
</gene>
<dbReference type="EMBL" id="JAGMUU010000013">
    <property type="protein sequence ID" value="KAH7140100.1"/>
    <property type="molecule type" value="Genomic_DNA"/>
</dbReference>
<accession>A0A9P9EKZ6</accession>
<feature type="transmembrane region" description="Helical" evidence="1">
    <location>
        <begin position="258"/>
        <end position="278"/>
    </location>
</feature>
<organism evidence="2 3">
    <name type="scientific">Dactylonectria estremocensis</name>
    <dbReference type="NCBI Taxonomy" id="1079267"/>
    <lineage>
        <taxon>Eukaryota</taxon>
        <taxon>Fungi</taxon>
        <taxon>Dikarya</taxon>
        <taxon>Ascomycota</taxon>
        <taxon>Pezizomycotina</taxon>
        <taxon>Sordariomycetes</taxon>
        <taxon>Hypocreomycetidae</taxon>
        <taxon>Hypocreales</taxon>
        <taxon>Nectriaceae</taxon>
        <taxon>Dactylonectria</taxon>
    </lineage>
</organism>
<dbReference type="SUPFAM" id="SSF53474">
    <property type="entry name" value="alpha/beta-Hydrolases"/>
    <property type="match status" value="1"/>
</dbReference>
<dbReference type="OrthoDB" id="6431331at2759"/>
<dbReference type="Proteomes" id="UP000717696">
    <property type="component" value="Unassembled WGS sequence"/>
</dbReference>
<keyword evidence="3" id="KW-1185">Reference proteome</keyword>
<keyword evidence="1" id="KW-0812">Transmembrane</keyword>
<evidence type="ECO:0000313" key="3">
    <source>
        <dbReference type="Proteomes" id="UP000717696"/>
    </source>
</evidence>